<keyword evidence="7" id="KW-0934">Plastid</keyword>
<feature type="transmembrane region" description="Helical" evidence="7">
    <location>
        <begin position="192"/>
        <end position="210"/>
    </location>
</feature>
<keyword evidence="5 7" id="KW-1133">Transmembrane helix</keyword>
<dbReference type="EMBL" id="CP093343">
    <property type="protein sequence ID" value="WOG83029.1"/>
    <property type="molecule type" value="Genomic_DNA"/>
</dbReference>
<dbReference type="Gramene" id="KZN09496">
    <property type="protein sequence ID" value="KZN09496"/>
    <property type="gene ID" value="DCAR_002152"/>
</dbReference>
<reference evidence="8" key="1">
    <citation type="journal article" date="2016" name="Nat. Genet.">
        <title>A high-quality carrot genome assembly provides new insights into carotenoid accumulation and asterid genome evolution.</title>
        <authorList>
            <person name="Iorizzo M."/>
            <person name="Ellison S."/>
            <person name="Senalik D."/>
            <person name="Zeng P."/>
            <person name="Satapoomin P."/>
            <person name="Huang J."/>
            <person name="Bowman M."/>
            <person name="Iovene M."/>
            <person name="Sanseverino W."/>
            <person name="Cavagnaro P."/>
            <person name="Yildiz M."/>
            <person name="Macko-Podgorni A."/>
            <person name="Moranska E."/>
            <person name="Grzebelus E."/>
            <person name="Grzebelus D."/>
            <person name="Ashrafi H."/>
            <person name="Zheng Z."/>
            <person name="Cheng S."/>
            <person name="Spooner D."/>
            <person name="Van Deynze A."/>
            <person name="Simon P."/>
        </authorList>
    </citation>
    <scope>NUCLEOTIDE SEQUENCE</scope>
    <source>
        <tissue evidence="8">Leaf</tissue>
    </source>
</reference>
<keyword evidence="7" id="KW-0150">Chloroplast</keyword>
<gene>
    <name evidence="8" type="ORF">DCAR_0102203</name>
</gene>
<comment type="caution">
    <text evidence="7">Lacks conserved residue(s) required for the propagation of feature annotation.</text>
</comment>
<comment type="similarity">
    <text evidence="2 7">Belongs to the Tic20 family.</text>
</comment>
<proteinExistence type="inferred from homology"/>
<protein>
    <recommendedName>
        <fullName evidence="7">Protein TIC 20</fullName>
    </recommendedName>
</protein>
<evidence type="ECO:0000256" key="2">
    <source>
        <dbReference type="ARBA" id="ARBA00009596"/>
    </source>
</evidence>
<evidence type="ECO:0000256" key="3">
    <source>
        <dbReference type="ARBA" id="ARBA00022692"/>
    </source>
</evidence>
<dbReference type="PANTHER" id="PTHR33510">
    <property type="entry name" value="PROTEIN TIC 20-II, CHLOROPLASTIC"/>
    <property type="match status" value="1"/>
</dbReference>
<feature type="transmembrane region" description="Helical" evidence="7">
    <location>
        <begin position="133"/>
        <end position="149"/>
    </location>
</feature>
<name>A0A162AIA2_DAUCS</name>
<keyword evidence="9" id="KW-1185">Reference proteome</keyword>
<comment type="subcellular location">
    <subcellularLocation>
        <location evidence="1">Plastid</location>
        <location evidence="1">Chloroplast inner membrane</location>
        <topology evidence="1">Multi-pass membrane protein</topology>
    </subcellularLocation>
    <subcellularLocation>
        <location evidence="7">Plastid</location>
        <location evidence="7">Chloroplast membrane</location>
        <topology evidence="7">Multi-pass membrane protein</topology>
    </subcellularLocation>
</comment>
<accession>A0A162AIA2</accession>
<comment type="function">
    <text evidence="7">Involved in protein precursor import into chloroplasts.</text>
</comment>
<dbReference type="KEGG" id="dcr:108221014"/>
<evidence type="ECO:0000256" key="5">
    <source>
        <dbReference type="ARBA" id="ARBA00022989"/>
    </source>
</evidence>
<dbReference type="InterPro" id="IPR005691">
    <property type="entry name" value="Tic20"/>
</dbReference>
<dbReference type="Pfam" id="PF16166">
    <property type="entry name" value="TIC20"/>
    <property type="match status" value="1"/>
</dbReference>
<dbReference type="Proteomes" id="UP000077755">
    <property type="component" value="Chromosome 1"/>
</dbReference>
<evidence type="ECO:0000256" key="4">
    <source>
        <dbReference type="ARBA" id="ARBA00022780"/>
    </source>
</evidence>
<keyword evidence="4" id="KW-1001">Plastid inner membrane</keyword>
<evidence type="ECO:0000256" key="1">
    <source>
        <dbReference type="ARBA" id="ARBA00004478"/>
    </source>
</evidence>
<sequence>MFTLDQTECRAITSPLSLSLFLASQVTSFSHLCLHRHRPSPVATRKALLDHPIRSTVHLSSRARFTQTPLRVTHIDRLRKITACSGHSSAPVPDRLISAALYSLTFLSGIRYGNHRIPPTLYPQIYYQYNSNFLIRFVSFFVVLQFVVRNPKLSKYVRINALQTILLDIILQMPVGILQALVLPVWPAGMRIGLDFVFIGVVFGIIYIMVNTILGKTPEFPLLTDTAGIHLRGM</sequence>
<evidence type="ECO:0000313" key="9">
    <source>
        <dbReference type="Proteomes" id="UP000077755"/>
    </source>
</evidence>
<evidence type="ECO:0000313" key="8">
    <source>
        <dbReference type="EMBL" id="WOG83029.1"/>
    </source>
</evidence>
<dbReference type="PANTHER" id="PTHR33510:SF5">
    <property type="entry name" value="PROTEIN TIC 20-II, CHLOROPLASTIC"/>
    <property type="match status" value="1"/>
</dbReference>
<keyword evidence="6 7" id="KW-0472">Membrane</keyword>
<keyword evidence="3 7" id="KW-0812">Transmembrane</keyword>
<reference evidence="8" key="2">
    <citation type="submission" date="2022-03" db="EMBL/GenBank/DDBJ databases">
        <title>Draft title - Genomic analysis of global carrot germplasm unveils the trajectory of domestication and the origin of high carotenoid orange carrot.</title>
        <authorList>
            <person name="Iorizzo M."/>
            <person name="Ellison S."/>
            <person name="Senalik D."/>
            <person name="Macko-Podgorni A."/>
            <person name="Grzebelus D."/>
            <person name="Bostan H."/>
            <person name="Rolling W."/>
            <person name="Curaba J."/>
            <person name="Simon P."/>
        </authorList>
    </citation>
    <scope>NUCLEOTIDE SEQUENCE</scope>
    <source>
        <tissue evidence="8">Leaf</tissue>
    </source>
</reference>
<feature type="transmembrane region" description="Helical" evidence="7">
    <location>
        <begin position="161"/>
        <end position="186"/>
    </location>
</feature>
<evidence type="ECO:0000256" key="7">
    <source>
        <dbReference type="RuleBase" id="RU367003"/>
    </source>
</evidence>
<dbReference type="GO" id="GO:0009706">
    <property type="term" value="C:chloroplast inner membrane"/>
    <property type="evidence" value="ECO:0007669"/>
    <property type="project" value="UniProtKB-SubCell"/>
</dbReference>
<organism evidence="8 9">
    <name type="scientific">Daucus carota subsp. sativus</name>
    <name type="common">Carrot</name>
    <dbReference type="NCBI Taxonomy" id="79200"/>
    <lineage>
        <taxon>Eukaryota</taxon>
        <taxon>Viridiplantae</taxon>
        <taxon>Streptophyta</taxon>
        <taxon>Embryophyta</taxon>
        <taxon>Tracheophyta</taxon>
        <taxon>Spermatophyta</taxon>
        <taxon>Magnoliopsida</taxon>
        <taxon>eudicotyledons</taxon>
        <taxon>Gunneridae</taxon>
        <taxon>Pentapetalae</taxon>
        <taxon>asterids</taxon>
        <taxon>campanulids</taxon>
        <taxon>Apiales</taxon>
        <taxon>Apiaceae</taxon>
        <taxon>Apioideae</taxon>
        <taxon>Scandiceae</taxon>
        <taxon>Daucinae</taxon>
        <taxon>Daucus</taxon>
        <taxon>Daucus sect. Daucus</taxon>
    </lineage>
</organism>
<evidence type="ECO:0000256" key="6">
    <source>
        <dbReference type="ARBA" id="ARBA00023136"/>
    </source>
</evidence>
<dbReference type="AlphaFoldDB" id="A0A162AIA2"/>